<dbReference type="Pfam" id="PF01052">
    <property type="entry name" value="FliMN_C"/>
    <property type="match status" value="1"/>
</dbReference>
<name>A0A7C3IEF3_9SPIR</name>
<dbReference type="GO" id="GO:0005886">
    <property type="term" value="C:plasma membrane"/>
    <property type="evidence" value="ECO:0007669"/>
    <property type="project" value="UniProtKB-SubCell"/>
</dbReference>
<dbReference type="SUPFAM" id="SSF101801">
    <property type="entry name" value="Surface presentation of antigens (SPOA)"/>
    <property type="match status" value="1"/>
</dbReference>
<feature type="domain" description="Flagellar motor switch protein FliN-like C-terminal" evidence="9">
    <location>
        <begin position="330"/>
        <end position="399"/>
    </location>
</feature>
<dbReference type="EMBL" id="DSVL01000278">
    <property type="protein sequence ID" value="HFH29643.1"/>
    <property type="molecule type" value="Genomic_DNA"/>
</dbReference>
<dbReference type="InterPro" id="IPR012826">
    <property type="entry name" value="FliN"/>
</dbReference>
<dbReference type="AlphaFoldDB" id="A0A7C3IEF3"/>
<dbReference type="NCBIfam" id="TIGR02480">
    <property type="entry name" value="fliN"/>
    <property type="match status" value="1"/>
</dbReference>
<dbReference type="InterPro" id="IPR001543">
    <property type="entry name" value="FliN-like_C"/>
</dbReference>
<accession>A0A7C3IEF3</accession>
<keyword evidence="6" id="KW-0283">Flagellar rotation</keyword>
<keyword evidence="10" id="KW-0282">Flagellum</keyword>
<dbReference type="SUPFAM" id="SSF103039">
    <property type="entry name" value="CheC-like"/>
    <property type="match status" value="1"/>
</dbReference>
<dbReference type="PRINTS" id="PR00956">
    <property type="entry name" value="FLGMOTORFLIN"/>
</dbReference>
<keyword evidence="10" id="KW-0966">Cell projection</keyword>
<evidence type="ECO:0000256" key="4">
    <source>
        <dbReference type="ARBA" id="ARBA00022475"/>
    </source>
</evidence>
<keyword evidence="10" id="KW-0969">Cilium</keyword>
<evidence type="ECO:0000313" key="10">
    <source>
        <dbReference type="EMBL" id="HFH29643.1"/>
    </source>
</evidence>
<keyword evidence="5" id="KW-0145">Chemotaxis</keyword>
<evidence type="ECO:0000259" key="9">
    <source>
        <dbReference type="Pfam" id="PF01052"/>
    </source>
</evidence>
<comment type="caution">
    <text evidence="10">The sequence shown here is derived from an EMBL/GenBank/DDBJ whole genome shotgun (WGS) entry which is preliminary data.</text>
</comment>
<evidence type="ECO:0000256" key="5">
    <source>
        <dbReference type="ARBA" id="ARBA00022500"/>
    </source>
</evidence>
<dbReference type="GO" id="GO:0071973">
    <property type="term" value="P:bacterial-type flagellum-dependent cell motility"/>
    <property type="evidence" value="ECO:0007669"/>
    <property type="project" value="InterPro"/>
</dbReference>
<proteinExistence type="inferred from homology"/>
<evidence type="ECO:0000256" key="8">
    <source>
        <dbReference type="ARBA" id="ARBA00025044"/>
    </source>
</evidence>
<sequence>MSDGALSQDEIDALLAGVDSSSLGMPTPSPGGGISDQSKTLLQEYLVSTVQTQSSNLSMMTGTNVIMQLTQVDGVNRETFLQKVPDMVVAVKADFTSGFPGEHLFVLSEEGAKKIASLMNKEENIELDDMALSVISEIISQLTGTQITALSEKTGNKSIASISPEATYVPKAVVALPNGDFARVTYQLSLGDGTTLPIWEIYGPSVVQDIASALSGTSTVKASGPQPMAGMGSPAMGGFGAGPAMGGMGMPGMQAQQPMGGMAMGGAAMAGMSLGGAPMGGMAGYPPMGQNPAGFGGYSMGGPATNVQPVQFPSLVPQPSPAEQGNIGLIMDVYMEMTVELGRTKKLIKEILGMGEGTIIELDKLAGEPVDILVNHKLIAKGEVVVIDENFGVRVTEIVSPMERMSDMG</sequence>
<evidence type="ECO:0000256" key="1">
    <source>
        <dbReference type="ARBA" id="ARBA00004413"/>
    </source>
</evidence>
<dbReference type="InterPro" id="IPR051469">
    <property type="entry name" value="FliN/MopA/SpaO"/>
</dbReference>
<protein>
    <recommendedName>
        <fullName evidence="3">Flagellar motor switch protein FliN</fullName>
    </recommendedName>
</protein>
<evidence type="ECO:0000256" key="3">
    <source>
        <dbReference type="ARBA" id="ARBA00021897"/>
    </source>
</evidence>
<keyword evidence="4" id="KW-1003">Cell membrane</keyword>
<comment type="subcellular location">
    <subcellularLocation>
        <location evidence="1">Cell membrane</location>
        <topology evidence="1">Peripheral membrane protein</topology>
        <orientation evidence="1">Cytoplasmic side</orientation>
    </subcellularLocation>
</comment>
<dbReference type="GO" id="GO:0006935">
    <property type="term" value="P:chemotaxis"/>
    <property type="evidence" value="ECO:0007669"/>
    <property type="project" value="UniProtKB-KW"/>
</dbReference>
<dbReference type="PANTHER" id="PTHR43484">
    <property type="match status" value="1"/>
</dbReference>
<evidence type="ECO:0000256" key="2">
    <source>
        <dbReference type="ARBA" id="ARBA00009226"/>
    </source>
</evidence>
<dbReference type="GO" id="GO:0003774">
    <property type="term" value="F:cytoskeletal motor activity"/>
    <property type="evidence" value="ECO:0007669"/>
    <property type="project" value="InterPro"/>
</dbReference>
<dbReference type="GO" id="GO:0009425">
    <property type="term" value="C:bacterial-type flagellum basal body"/>
    <property type="evidence" value="ECO:0007669"/>
    <property type="project" value="InterPro"/>
</dbReference>
<evidence type="ECO:0000256" key="6">
    <source>
        <dbReference type="ARBA" id="ARBA00022779"/>
    </source>
</evidence>
<organism evidence="10">
    <name type="scientific">Gracilinema caldarium</name>
    <dbReference type="NCBI Taxonomy" id="215591"/>
    <lineage>
        <taxon>Bacteria</taxon>
        <taxon>Pseudomonadati</taxon>
        <taxon>Spirochaetota</taxon>
        <taxon>Spirochaetia</taxon>
        <taxon>Spirochaetales</taxon>
        <taxon>Breznakiellaceae</taxon>
        <taxon>Gracilinema</taxon>
    </lineage>
</organism>
<dbReference type="InterPro" id="IPR028976">
    <property type="entry name" value="CheC-like_sf"/>
</dbReference>
<dbReference type="Gene3D" id="2.30.330.10">
    <property type="entry name" value="SpoA-like"/>
    <property type="match status" value="1"/>
</dbReference>
<dbReference type="InterPro" id="IPR036429">
    <property type="entry name" value="SpoA-like_sf"/>
</dbReference>
<dbReference type="InterPro" id="IPR001172">
    <property type="entry name" value="FliN_T3SS_HrcQb"/>
</dbReference>
<reference evidence="10" key="1">
    <citation type="journal article" date="2020" name="mSystems">
        <title>Genome- and Community-Level Interaction Insights into Carbon Utilization and Element Cycling Functions of Hydrothermarchaeota in Hydrothermal Sediment.</title>
        <authorList>
            <person name="Zhou Z."/>
            <person name="Liu Y."/>
            <person name="Xu W."/>
            <person name="Pan J."/>
            <person name="Luo Z.H."/>
            <person name="Li M."/>
        </authorList>
    </citation>
    <scope>NUCLEOTIDE SEQUENCE [LARGE SCALE GENOMIC DNA]</scope>
    <source>
        <strain evidence="10">SpSt-503</strain>
    </source>
</reference>
<evidence type="ECO:0000256" key="7">
    <source>
        <dbReference type="ARBA" id="ARBA00023136"/>
    </source>
</evidence>
<comment type="similarity">
    <text evidence="2">Belongs to the FliN/MopA/SpaO family.</text>
</comment>
<gene>
    <name evidence="10" type="primary">fliN</name>
    <name evidence="10" type="ORF">ENS59_09060</name>
</gene>
<dbReference type="PANTHER" id="PTHR43484:SF1">
    <property type="entry name" value="FLAGELLAR MOTOR SWITCH PROTEIN FLIN"/>
    <property type="match status" value="1"/>
</dbReference>
<comment type="function">
    <text evidence="8">FliM is one of three proteins (FliG, FliN, FliM) that forms the rotor-mounted switch complex (C ring), located at the base of the basal body. This complex interacts with the CheY and CheZ chemotaxis proteins, in addition to contacting components of the motor that determine the direction of flagellar rotation.</text>
</comment>
<dbReference type="Gene3D" id="3.40.1550.10">
    <property type="entry name" value="CheC-like"/>
    <property type="match status" value="1"/>
</dbReference>
<keyword evidence="7" id="KW-0472">Membrane</keyword>